<evidence type="ECO:0000313" key="3">
    <source>
        <dbReference type="EMBL" id="RXV72271.1"/>
    </source>
</evidence>
<dbReference type="InterPro" id="IPR055101">
    <property type="entry name" value="AIPR_N"/>
</dbReference>
<comment type="caution">
    <text evidence="3">The sequence shown here is derived from an EMBL/GenBank/DDBJ whole genome shotgun (WGS) entry which is preliminary data.</text>
</comment>
<dbReference type="OrthoDB" id="9806213at2"/>
<dbReference type="Proteomes" id="UP000289650">
    <property type="component" value="Unassembled WGS sequence"/>
</dbReference>
<protein>
    <submittedName>
        <fullName evidence="3">AIPR family protein</fullName>
    </submittedName>
</protein>
<dbReference type="AlphaFoldDB" id="A0A4Q2ATF4"/>
<name>A0A4Q2ATF4_9BURK</name>
<dbReference type="Pfam" id="PF22879">
    <property type="entry name" value="AIPR_N"/>
    <property type="match status" value="1"/>
</dbReference>
<gene>
    <name evidence="3" type="ORF">D1006_07830</name>
</gene>
<proteinExistence type="predicted"/>
<evidence type="ECO:0000313" key="4">
    <source>
        <dbReference type="Proteomes" id="UP000289650"/>
    </source>
</evidence>
<dbReference type="InterPro" id="IPR018891">
    <property type="entry name" value="AIPR_C"/>
</dbReference>
<evidence type="ECO:0000259" key="1">
    <source>
        <dbReference type="Pfam" id="PF10592"/>
    </source>
</evidence>
<sequence>MDQSSEEFFHDFRQELMASAEANGSFQLSEFMETVANELMETGFAEGFELCHFRAQRGMRVDGYWFNDEGVLDLFIADFDSRDELASLTRTEVIAAFKRIANFFEASINKGLAGDLEVTSPEYGLARQIADRRSTIRQLNLVLFSERALSEKIQAISDTEVAGVPASHHIWDISRLHRQRSSRGHKEPLDLDFEQMFNKGISCLPAHLGADAYQSYLMVMPAEVLATLYEKFGARLLEQNVRTFLQARGNVNQGIRATILNEPGMFFAYNNGITATAQSIETRTTDAGLAITKMLDLQIVNGGQTTASLFHTRKRDRADLSQIFVQMKLSVIDSQQSETVVPRISEYANTQNRVNAADFFSNHPFHVRMEGFSRRIWAPAQKGLQRETKWFYERARGQYADAQSKLTPGEQRRFKAEHPKPQMFTKTDLAKFENVWDDHPRWVNLGSQKNFARYATRIGGEWEKSSDGFNEFYFKQAVARGLIFRATERIVSAQPWYNGGYRANIVAYTLSILSELAKRRKACTDFLAIWNTQSINPVLENAIATVSGVVNEDIIRPPAGISNISEWCKREACWTRIQTRIEDIEKLLPPAFYDQLLSLDDQAAEARFAKRTQKVDNGIEAQRHVLAIPAGEWARLHQALLEKELLTPKEVGILKVAMQIPARLPTEKQCAILLDVLDRARAEGISANE</sequence>
<feature type="domain" description="Abortive phage infection protein C-terminal" evidence="1">
    <location>
        <begin position="237"/>
        <end position="557"/>
    </location>
</feature>
<feature type="domain" description="Abortive infection phage resistance protein N-terminal" evidence="2">
    <location>
        <begin position="31"/>
        <end position="178"/>
    </location>
</feature>
<dbReference type="EMBL" id="QWEX01000001">
    <property type="protein sequence ID" value="RXV72271.1"/>
    <property type="molecule type" value="Genomic_DNA"/>
</dbReference>
<reference evidence="3 4" key="1">
    <citation type="submission" date="2018-08" db="EMBL/GenBank/DDBJ databases">
        <title>Mountain-cultivated ginseng endophyte, Burkholderia stabilis and its activity against ginseng root rot disease.</title>
        <authorList>
            <person name="Tapan Kumar M."/>
            <person name="Bae H."/>
            <person name="Shanmugam G."/>
            <person name="Jeon J."/>
        </authorList>
    </citation>
    <scope>NUCLEOTIDE SEQUENCE [LARGE SCALE GENOMIC DNA]</scope>
    <source>
        <strain evidence="3 4">EB159</strain>
    </source>
</reference>
<organism evidence="3 4">
    <name type="scientific">Burkholderia stabilis</name>
    <dbReference type="NCBI Taxonomy" id="95485"/>
    <lineage>
        <taxon>Bacteria</taxon>
        <taxon>Pseudomonadati</taxon>
        <taxon>Pseudomonadota</taxon>
        <taxon>Betaproteobacteria</taxon>
        <taxon>Burkholderiales</taxon>
        <taxon>Burkholderiaceae</taxon>
        <taxon>Burkholderia</taxon>
        <taxon>Burkholderia cepacia complex</taxon>
    </lineage>
</organism>
<accession>A0A4Q2ATF4</accession>
<dbReference type="RefSeq" id="WP_129513300.1">
    <property type="nucleotide sequence ID" value="NZ_QWEX01000001.1"/>
</dbReference>
<dbReference type="Pfam" id="PF10592">
    <property type="entry name" value="AIPR"/>
    <property type="match status" value="1"/>
</dbReference>
<evidence type="ECO:0000259" key="2">
    <source>
        <dbReference type="Pfam" id="PF22879"/>
    </source>
</evidence>